<comment type="caution">
    <text evidence="2">The sequence shown here is derived from an EMBL/GenBank/DDBJ whole genome shotgun (WGS) entry which is preliminary data.</text>
</comment>
<feature type="signal peptide" evidence="1">
    <location>
        <begin position="1"/>
        <end position="20"/>
    </location>
</feature>
<accession>A0A9P5HH64</accession>
<keyword evidence="1" id="KW-0732">Signal</keyword>
<evidence type="ECO:0000256" key="1">
    <source>
        <dbReference type="SAM" id="SignalP"/>
    </source>
</evidence>
<reference evidence="2" key="1">
    <citation type="submission" date="2020-03" db="EMBL/GenBank/DDBJ databases">
        <title>Draft Genome Sequence of Cylindrodendrum hubeiense.</title>
        <authorList>
            <person name="Buettner E."/>
            <person name="Kellner H."/>
        </authorList>
    </citation>
    <scope>NUCLEOTIDE SEQUENCE</scope>
    <source>
        <strain evidence="2">IHI 201604</strain>
    </source>
</reference>
<evidence type="ECO:0000313" key="3">
    <source>
        <dbReference type="Proteomes" id="UP000722485"/>
    </source>
</evidence>
<name>A0A9P5HH64_9HYPO</name>
<protein>
    <submittedName>
        <fullName evidence="2">Uncharacterized protein</fullName>
    </submittedName>
</protein>
<proteinExistence type="predicted"/>
<dbReference type="Proteomes" id="UP000722485">
    <property type="component" value="Unassembled WGS sequence"/>
</dbReference>
<organism evidence="2 3">
    <name type="scientific">Cylindrodendrum hubeiense</name>
    <dbReference type="NCBI Taxonomy" id="595255"/>
    <lineage>
        <taxon>Eukaryota</taxon>
        <taxon>Fungi</taxon>
        <taxon>Dikarya</taxon>
        <taxon>Ascomycota</taxon>
        <taxon>Pezizomycotina</taxon>
        <taxon>Sordariomycetes</taxon>
        <taxon>Hypocreomycetidae</taxon>
        <taxon>Hypocreales</taxon>
        <taxon>Nectriaceae</taxon>
        <taxon>Cylindrodendrum</taxon>
    </lineage>
</organism>
<sequence length="88" mass="8778">MDSTLASILATLVILATVAAAGYWSYQNGHLDPVINAIGAYIAKAKAEAALKQVQGKEGLKAMGDKTSDVAEGAVGSVGGGLEMGLGT</sequence>
<gene>
    <name evidence="2" type="ORF">G7Z17_g3320</name>
</gene>
<dbReference type="AlphaFoldDB" id="A0A9P5HH64"/>
<evidence type="ECO:0000313" key="2">
    <source>
        <dbReference type="EMBL" id="KAF7553867.1"/>
    </source>
</evidence>
<feature type="chain" id="PRO_5040304666" evidence="1">
    <location>
        <begin position="21"/>
        <end position="88"/>
    </location>
</feature>
<keyword evidence="3" id="KW-1185">Reference proteome</keyword>
<dbReference type="EMBL" id="JAANBB010000040">
    <property type="protein sequence ID" value="KAF7553867.1"/>
    <property type="molecule type" value="Genomic_DNA"/>
</dbReference>